<dbReference type="InterPro" id="IPR001304">
    <property type="entry name" value="C-type_lectin-like"/>
</dbReference>
<dbReference type="Pfam" id="PF00059">
    <property type="entry name" value="Lectin_C"/>
    <property type="match status" value="1"/>
</dbReference>
<dbReference type="GO" id="GO:0030246">
    <property type="term" value="F:carbohydrate binding"/>
    <property type="evidence" value="ECO:0007669"/>
    <property type="project" value="UniProtKB-KW"/>
</dbReference>
<dbReference type="InterPro" id="IPR052065">
    <property type="entry name" value="Compl_asym_regulator"/>
</dbReference>
<dbReference type="AlphaFoldDB" id="A0A0C5PW13"/>
<name>A0A0C5PW13_MYTGA</name>
<dbReference type="CDD" id="cd00037">
    <property type="entry name" value="CLECT"/>
    <property type="match status" value="1"/>
</dbReference>
<keyword evidence="3" id="KW-0732">Signal</keyword>
<accession>A0A0C5PW13</accession>
<dbReference type="Gene3D" id="3.10.100.10">
    <property type="entry name" value="Mannose-Binding Protein A, subunit A"/>
    <property type="match status" value="1"/>
</dbReference>
<keyword evidence="2" id="KW-1015">Disulfide bond</keyword>
<evidence type="ECO:0000313" key="5">
    <source>
        <dbReference type="EMBL" id="AJQ21498.1"/>
    </source>
</evidence>
<proteinExistence type="evidence at transcript level"/>
<protein>
    <submittedName>
        <fullName evidence="5">C-type lectin 7</fullName>
    </submittedName>
</protein>
<dbReference type="SMART" id="SM00209">
    <property type="entry name" value="TSP1"/>
    <property type="match status" value="2"/>
</dbReference>
<feature type="chain" id="PRO_5002188896" evidence="3">
    <location>
        <begin position="19"/>
        <end position="282"/>
    </location>
</feature>
<keyword evidence="1" id="KW-0677">Repeat</keyword>
<dbReference type="PANTHER" id="PTHR22906:SF21">
    <property type="entry name" value="SEMA DOMAIN-CONTAINING PROTEIN"/>
    <property type="match status" value="1"/>
</dbReference>
<dbReference type="SUPFAM" id="SSF82895">
    <property type="entry name" value="TSP-1 type 1 repeat"/>
    <property type="match status" value="1"/>
</dbReference>
<evidence type="ECO:0000259" key="4">
    <source>
        <dbReference type="PROSITE" id="PS50041"/>
    </source>
</evidence>
<dbReference type="Gene3D" id="2.20.100.10">
    <property type="entry name" value="Thrombospondin type-1 (TSP1) repeat"/>
    <property type="match status" value="2"/>
</dbReference>
<dbReference type="InterPro" id="IPR016187">
    <property type="entry name" value="CTDL_fold"/>
</dbReference>
<evidence type="ECO:0000256" key="3">
    <source>
        <dbReference type="SAM" id="SignalP"/>
    </source>
</evidence>
<dbReference type="PROSITE" id="PS50041">
    <property type="entry name" value="C_TYPE_LECTIN_2"/>
    <property type="match status" value="1"/>
</dbReference>
<dbReference type="PROSITE" id="PS00615">
    <property type="entry name" value="C_TYPE_LECTIN_1"/>
    <property type="match status" value="1"/>
</dbReference>
<dbReference type="FunFam" id="2.20.100.10:FF:000007">
    <property type="entry name" value="Thrombospondin 1"/>
    <property type="match status" value="1"/>
</dbReference>
<evidence type="ECO:0000256" key="2">
    <source>
        <dbReference type="ARBA" id="ARBA00023157"/>
    </source>
</evidence>
<evidence type="ECO:0000256" key="1">
    <source>
        <dbReference type="ARBA" id="ARBA00022737"/>
    </source>
</evidence>
<dbReference type="InterPro" id="IPR000884">
    <property type="entry name" value="TSP1_rpt"/>
</dbReference>
<keyword evidence="5" id="KW-0430">Lectin</keyword>
<feature type="domain" description="C-type lectin" evidence="4">
    <location>
        <begin position="162"/>
        <end position="273"/>
    </location>
</feature>
<dbReference type="PROSITE" id="PS50092">
    <property type="entry name" value="TSP1"/>
    <property type="match status" value="2"/>
</dbReference>
<dbReference type="SMART" id="SM00034">
    <property type="entry name" value="CLECT"/>
    <property type="match status" value="1"/>
</dbReference>
<dbReference type="InterPro" id="IPR036383">
    <property type="entry name" value="TSP1_rpt_sf"/>
</dbReference>
<reference evidence="5" key="1">
    <citation type="journal article" date="2015" name="Fish Shellfish Immunol.">
        <title>An updated molecular basis for mussel immunity.</title>
        <authorList>
            <person name="Gerdol M."/>
            <person name="Venier P."/>
        </authorList>
    </citation>
    <scope>NUCLEOTIDE SEQUENCE</scope>
</reference>
<dbReference type="Pfam" id="PF00090">
    <property type="entry name" value="TSP_1"/>
    <property type="match status" value="2"/>
</dbReference>
<dbReference type="SUPFAM" id="SSF56436">
    <property type="entry name" value="C-type lectin-like"/>
    <property type="match status" value="1"/>
</dbReference>
<dbReference type="EMBL" id="KP125903">
    <property type="protein sequence ID" value="AJQ21498.1"/>
    <property type="molecule type" value="mRNA"/>
</dbReference>
<dbReference type="InterPro" id="IPR016186">
    <property type="entry name" value="C-type_lectin-like/link_sf"/>
</dbReference>
<feature type="signal peptide" evidence="3">
    <location>
        <begin position="1"/>
        <end position="18"/>
    </location>
</feature>
<dbReference type="SMR" id="A0A0C5PW13"/>
<organism evidence="5">
    <name type="scientific">Mytilus galloprovincialis</name>
    <name type="common">Mediterranean mussel</name>
    <dbReference type="NCBI Taxonomy" id="29158"/>
    <lineage>
        <taxon>Eukaryota</taxon>
        <taxon>Metazoa</taxon>
        <taxon>Spiralia</taxon>
        <taxon>Lophotrochozoa</taxon>
        <taxon>Mollusca</taxon>
        <taxon>Bivalvia</taxon>
        <taxon>Autobranchia</taxon>
        <taxon>Pteriomorphia</taxon>
        <taxon>Mytilida</taxon>
        <taxon>Mytiloidea</taxon>
        <taxon>Mytilidae</taxon>
        <taxon>Mytilinae</taxon>
        <taxon>Mytilus</taxon>
    </lineage>
</organism>
<dbReference type="PANTHER" id="PTHR22906">
    <property type="entry name" value="PROPERDIN"/>
    <property type="match status" value="1"/>
</dbReference>
<dbReference type="InterPro" id="IPR018378">
    <property type="entry name" value="C-type_lectin_CS"/>
</dbReference>
<sequence>MTLSLMLIIAPYLQFHNALDLSKGNDDVWSSYGDWKWQHCSVTCGHGIQNGERSRTCLSEEYCVGNETESMTRPCTIGHCKVDGQWSDWIVDGPCSVTCGKGTQNKFRKCSNPYPQNGGKPCTGQRTKQTECNEQECCPGITKPDNLQCENGWIRNDDFNACYCLSKRHASWDNAQTYCRQQKAKLSPVYSKAESDWLSRKIRTDIGKDVWIGGKKVRYEYKWILSSGYGRMNFTNWAPNEPVINPRHKTYICVQIWQSSSYQWDDFDCGYRRQPFVCKNNL</sequence>